<reference evidence="9" key="1">
    <citation type="journal article" date="2002" name="Science">
        <title>The draft genome of Ciona intestinalis: insights into chordate and vertebrate origins.</title>
        <authorList>
            <person name="Dehal P."/>
            <person name="Satou Y."/>
            <person name="Campbell R.K."/>
            <person name="Chapman J."/>
            <person name="Degnan B."/>
            <person name="De Tomaso A."/>
            <person name="Davidson B."/>
            <person name="Di Gregorio A."/>
            <person name="Gelpke M."/>
            <person name="Goodstein D.M."/>
            <person name="Harafuji N."/>
            <person name="Hastings K.E."/>
            <person name="Ho I."/>
            <person name="Hotta K."/>
            <person name="Huang W."/>
            <person name="Kawashima T."/>
            <person name="Lemaire P."/>
            <person name="Martinez D."/>
            <person name="Meinertzhagen I.A."/>
            <person name="Necula S."/>
            <person name="Nonaka M."/>
            <person name="Putnam N."/>
            <person name="Rash S."/>
            <person name="Saiga H."/>
            <person name="Satake M."/>
            <person name="Terry A."/>
            <person name="Yamada L."/>
            <person name="Wang H.G."/>
            <person name="Awazu S."/>
            <person name="Azumi K."/>
            <person name="Boore J."/>
            <person name="Branno M."/>
            <person name="Chin-Bow S."/>
            <person name="DeSantis R."/>
            <person name="Doyle S."/>
            <person name="Francino P."/>
            <person name="Keys D.N."/>
            <person name="Haga S."/>
            <person name="Hayashi H."/>
            <person name="Hino K."/>
            <person name="Imai K.S."/>
            <person name="Inaba K."/>
            <person name="Kano S."/>
            <person name="Kobayashi K."/>
            <person name="Kobayashi M."/>
            <person name="Lee B.I."/>
            <person name="Makabe K.W."/>
            <person name="Manohar C."/>
            <person name="Matassi G."/>
            <person name="Medina M."/>
            <person name="Mochizuki Y."/>
            <person name="Mount S."/>
            <person name="Morishita T."/>
            <person name="Miura S."/>
            <person name="Nakayama A."/>
            <person name="Nishizaka S."/>
            <person name="Nomoto H."/>
            <person name="Ohta F."/>
            <person name="Oishi K."/>
            <person name="Rigoutsos I."/>
            <person name="Sano M."/>
            <person name="Sasaki A."/>
            <person name="Sasakura Y."/>
            <person name="Shoguchi E."/>
            <person name="Shin-i T."/>
            <person name="Spagnuolo A."/>
            <person name="Stainier D."/>
            <person name="Suzuki M.M."/>
            <person name="Tassy O."/>
            <person name="Takatori N."/>
            <person name="Tokuoka M."/>
            <person name="Yagi K."/>
            <person name="Yoshizaki F."/>
            <person name="Wada S."/>
            <person name="Zhang C."/>
            <person name="Hyatt P.D."/>
            <person name="Larimer F."/>
            <person name="Detter C."/>
            <person name="Doggett N."/>
            <person name="Glavina T."/>
            <person name="Hawkins T."/>
            <person name="Richardson P."/>
            <person name="Lucas S."/>
            <person name="Kohara Y."/>
            <person name="Levine M."/>
            <person name="Satoh N."/>
            <person name="Rokhsar D.S."/>
        </authorList>
    </citation>
    <scope>NUCLEOTIDE SEQUENCE [LARGE SCALE GENOMIC DNA]</scope>
</reference>
<gene>
    <name evidence="8" type="primary">LOC100178517</name>
</gene>
<dbReference type="Proteomes" id="UP000008144">
    <property type="component" value="Chromosome 3"/>
</dbReference>
<evidence type="ECO:0000313" key="9">
    <source>
        <dbReference type="Proteomes" id="UP000008144"/>
    </source>
</evidence>
<keyword evidence="3 6" id="KW-1003">Cell membrane</keyword>
<evidence type="ECO:0000256" key="2">
    <source>
        <dbReference type="ARBA" id="ARBA00010988"/>
    </source>
</evidence>
<dbReference type="GO" id="GO:0070836">
    <property type="term" value="P:caveola assembly"/>
    <property type="evidence" value="ECO:0000318"/>
    <property type="project" value="GO_Central"/>
</dbReference>
<dbReference type="AlphaFoldDB" id="H2XMN4"/>
<protein>
    <recommendedName>
        <fullName evidence="6">Caveolin</fullName>
    </recommendedName>
</protein>
<feature type="transmembrane region" description="Helical" evidence="7">
    <location>
        <begin position="61"/>
        <end position="83"/>
    </location>
</feature>
<comment type="subcellular location">
    <subcellularLocation>
        <location evidence="1 6">Cell membrane</location>
        <topology evidence="1 6">Peripheral membrane protein</topology>
    </subcellularLocation>
    <subcellularLocation>
        <location evidence="6">Golgi apparatus membrane</location>
        <topology evidence="6">Peripheral membrane protein</topology>
    </subcellularLocation>
    <subcellularLocation>
        <location evidence="6">Membrane</location>
        <location evidence="6">Caveola</location>
        <topology evidence="6">Peripheral membrane protein</topology>
    </subcellularLocation>
</comment>
<name>H2XMN4_CIOIN</name>
<dbReference type="HOGENOM" id="CLU_102582_0_0_1"/>
<dbReference type="PANTHER" id="PTHR10844">
    <property type="entry name" value="CAVEOLIN"/>
    <property type="match status" value="1"/>
</dbReference>
<reference evidence="8" key="4">
    <citation type="submission" date="2025-09" db="UniProtKB">
        <authorList>
            <consortium name="Ensembl"/>
        </authorList>
    </citation>
    <scope>IDENTIFICATION</scope>
</reference>
<dbReference type="GO" id="GO:0060090">
    <property type="term" value="F:molecular adaptor activity"/>
    <property type="evidence" value="ECO:0000318"/>
    <property type="project" value="GO_Central"/>
</dbReference>
<reference evidence="8" key="2">
    <citation type="journal article" date="2008" name="Genome Biol.">
        <title>Improved genome assembly and evidence-based global gene model set for the chordate Ciona intestinalis: new insight into intron and operon populations.</title>
        <authorList>
            <person name="Satou Y."/>
            <person name="Mineta K."/>
            <person name="Ogasawara M."/>
            <person name="Sasakura Y."/>
            <person name="Shoguchi E."/>
            <person name="Ueno K."/>
            <person name="Yamada L."/>
            <person name="Matsumoto J."/>
            <person name="Wasserscheid J."/>
            <person name="Dewar K."/>
            <person name="Wiley G.B."/>
            <person name="Macmil S.L."/>
            <person name="Roe B.A."/>
            <person name="Zeller R.W."/>
            <person name="Hastings K.E."/>
            <person name="Lemaire P."/>
            <person name="Lindquist E."/>
            <person name="Endo T."/>
            <person name="Hotta K."/>
            <person name="Inaba K."/>
        </authorList>
    </citation>
    <scope>NUCLEOTIDE SEQUENCE [LARGE SCALE GENOMIC DNA]</scope>
    <source>
        <strain evidence="8">wild type</strain>
    </source>
</reference>
<comment type="function">
    <text evidence="6">May act as a scaffolding protein within caveolar membranes. Interacts directly with G-protein alpha subunits and can functionally regulate their activity.</text>
</comment>
<keyword evidence="7" id="KW-1133">Transmembrane helix</keyword>
<keyword evidence="9" id="KW-1185">Reference proteome</keyword>
<keyword evidence="7" id="KW-0812">Transmembrane</keyword>
<keyword evidence="4 6" id="KW-0333">Golgi apparatus</keyword>
<evidence type="ECO:0000256" key="7">
    <source>
        <dbReference type="SAM" id="Phobius"/>
    </source>
</evidence>
<evidence type="ECO:0000256" key="1">
    <source>
        <dbReference type="ARBA" id="ARBA00004202"/>
    </source>
</evidence>
<dbReference type="OrthoDB" id="5917823at2759"/>
<evidence type="ECO:0000256" key="6">
    <source>
        <dbReference type="RuleBase" id="RU000680"/>
    </source>
</evidence>
<dbReference type="InterPro" id="IPR001612">
    <property type="entry name" value="Caveolin"/>
</dbReference>
<dbReference type="EMBL" id="EAAA01001636">
    <property type="status" value="NOT_ANNOTATED_CDS"/>
    <property type="molecule type" value="Genomic_DNA"/>
</dbReference>
<dbReference type="STRING" id="7719.ENSCINP00000030917"/>
<evidence type="ECO:0000256" key="3">
    <source>
        <dbReference type="ARBA" id="ARBA00022475"/>
    </source>
</evidence>
<keyword evidence="5 6" id="KW-0472">Membrane</keyword>
<dbReference type="GO" id="GO:0000139">
    <property type="term" value="C:Golgi membrane"/>
    <property type="evidence" value="ECO:0007669"/>
    <property type="project" value="UniProtKB-SubCell"/>
</dbReference>
<dbReference type="Pfam" id="PF01146">
    <property type="entry name" value="Caveolin"/>
    <property type="match status" value="1"/>
</dbReference>
<dbReference type="RefSeq" id="XP_002125921.1">
    <property type="nucleotide sequence ID" value="XM_002125885.5"/>
</dbReference>
<evidence type="ECO:0000256" key="5">
    <source>
        <dbReference type="ARBA" id="ARBA00023136"/>
    </source>
</evidence>
<comment type="similarity">
    <text evidence="2 6">Belongs to the caveolin family.</text>
</comment>
<proteinExistence type="inferred from homology"/>
<dbReference type="GeneID" id="100178517"/>
<reference evidence="8" key="3">
    <citation type="submission" date="2025-08" db="UniProtKB">
        <authorList>
            <consortium name="Ensembl"/>
        </authorList>
    </citation>
    <scope>IDENTIFICATION</scope>
</reference>
<organism evidence="8 9">
    <name type="scientific">Ciona intestinalis</name>
    <name type="common">Transparent sea squirt</name>
    <name type="synonym">Ascidia intestinalis</name>
    <dbReference type="NCBI Taxonomy" id="7719"/>
    <lineage>
        <taxon>Eukaryota</taxon>
        <taxon>Metazoa</taxon>
        <taxon>Chordata</taxon>
        <taxon>Tunicata</taxon>
        <taxon>Ascidiacea</taxon>
        <taxon>Phlebobranchia</taxon>
        <taxon>Cionidae</taxon>
        <taxon>Ciona</taxon>
    </lineage>
</organism>
<sequence length="142" mass="16252">MSEISVADSKYGFDLDNRDPTGKNEHVRVWFEDAFAEPDGTHSVKGVWSCSYKTFRCAKSCWYIFLSILCGGPCALLWGFVFACQSCYHIWCIGPCVKAMTIDLGCCKFCWSTCVRCWLDPCYEAVGRMFGDIKFRHKYEVV</sequence>
<dbReference type="PANTHER" id="PTHR10844:SF19">
    <property type="entry name" value="CAVEOLIN-2"/>
    <property type="match status" value="1"/>
</dbReference>
<accession>H2XMN4</accession>
<dbReference type="Ensembl" id="ENSCINT00000035338.1">
    <property type="protein sequence ID" value="ENSCINP00000030917.1"/>
    <property type="gene ID" value="ENSCING00000020337.1"/>
</dbReference>
<dbReference type="InParanoid" id="H2XMN4"/>
<dbReference type="GeneTree" id="ENSGT00950000183006"/>
<evidence type="ECO:0000256" key="4">
    <source>
        <dbReference type="ARBA" id="ARBA00023034"/>
    </source>
</evidence>
<dbReference type="KEGG" id="cin:100178517"/>
<dbReference type="OMA" id="TPCLRMC"/>
<dbReference type="GO" id="GO:0005901">
    <property type="term" value="C:caveola"/>
    <property type="evidence" value="ECO:0007669"/>
    <property type="project" value="UniProtKB-SubCell"/>
</dbReference>
<evidence type="ECO:0000313" key="8">
    <source>
        <dbReference type="Ensembl" id="ENSCINP00000030917.1"/>
    </source>
</evidence>
<accession>A0A1W2W7H4</accession>